<dbReference type="EMBL" id="CAFBLJ010000116">
    <property type="protein sequence ID" value="CAB4880495.1"/>
    <property type="molecule type" value="Genomic_DNA"/>
</dbReference>
<dbReference type="EMBL" id="CAFBPS010000045">
    <property type="protein sequence ID" value="CAB5028694.1"/>
    <property type="molecule type" value="Genomic_DNA"/>
</dbReference>
<protein>
    <submittedName>
        <fullName evidence="2">Unannotated protein</fullName>
    </submittedName>
</protein>
<gene>
    <name evidence="1" type="ORF">UFOPK2658_00842</name>
    <name evidence="2" type="ORF">UFOPK2880_01516</name>
    <name evidence="3" type="ORF">UFOPK3004_00281</name>
    <name evidence="4" type="ORF">UFOPK3304_01598</name>
    <name evidence="5" type="ORF">UFOPK3494_00972</name>
    <name evidence="6" type="ORF">UFOPK4134_00766</name>
</gene>
<accession>A0A6J6WGW7</accession>
<evidence type="ECO:0000313" key="5">
    <source>
        <dbReference type="EMBL" id="CAB4901726.1"/>
    </source>
</evidence>
<evidence type="ECO:0000313" key="6">
    <source>
        <dbReference type="EMBL" id="CAB5028694.1"/>
    </source>
</evidence>
<name>A0A6J6WGW7_9ZZZZ</name>
<reference evidence="2" key="1">
    <citation type="submission" date="2020-05" db="EMBL/GenBank/DDBJ databases">
        <authorList>
            <person name="Chiriac C."/>
            <person name="Salcher M."/>
            <person name="Ghai R."/>
            <person name="Kavagutti S V."/>
        </authorList>
    </citation>
    <scope>NUCLEOTIDE SEQUENCE</scope>
</reference>
<evidence type="ECO:0000313" key="3">
    <source>
        <dbReference type="EMBL" id="CAB4794733.1"/>
    </source>
</evidence>
<sequence>MALMSYLRSRSVKEGLLGGRRSWFIIGVFVWGFKLIRKMTSRSPQVVSTEVLRPGQTVSVSALEPKVRRRDR</sequence>
<evidence type="ECO:0000313" key="2">
    <source>
        <dbReference type="EMBL" id="CAB4782168.1"/>
    </source>
</evidence>
<organism evidence="2">
    <name type="scientific">freshwater metagenome</name>
    <dbReference type="NCBI Taxonomy" id="449393"/>
    <lineage>
        <taxon>unclassified sequences</taxon>
        <taxon>metagenomes</taxon>
        <taxon>ecological metagenomes</taxon>
    </lineage>
</organism>
<proteinExistence type="predicted"/>
<evidence type="ECO:0000313" key="1">
    <source>
        <dbReference type="EMBL" id="CAB4718285.1"/>
    </source>
</evidence>
<dbReference type="EMBL" id="CAFAAL010000012">
    <property type="protein sequence ID" value="CAB4794733.1"/>
    <property type="molecule type" value="Genomic_DNA"/>
</dbReference>
<dbReference type="AlphaFoldDB" id="A0A6J6WGW7"/>
<dbReference type="EMBL" id="CAEZZP010000120">
    <property type="protein sequence ID" value="CAB4782168.1"/>
    <property type="molecule type" value="Genomic_DNA"/>
</dbReference>
<evidence type="ECO:0000313" key="4">
    <source>
        <dbReference type="EMBL" id="CAB4880495.1"/>
    </source>
</evidence>
<dbReference type="EMBL" id="CAEZYH010000027">
    <property type="protein sequence ID" value="CAB4718285.1"/>
    <property type="molecule type" value="Genomic_DNA"/>
</dbReference>
<dbReference type="EMBL" id="CAFBMF010000056">
    <property type="protein sequence ID" value="CAB4901726.1"/>
    <property type="molecule type" value="Genomic_DNA"/>
</dbReference>